<dbReference type="SUPFAM" id="SSF54427">
    <property type="entry name" value="NTF2-like"/>
    <property type="match status" value="1"/>
</dbReference>
<gene>
    <name evidence="2" type="ORF">FHS68_001925</name>
</gene>
<protein>
    <submittedName>
        <fullName evidence="2">Ketosteroid isomerase-like protein</fullName>
    </submittedName>
</protein>
<sequence>MMEQIKSLIAAQCEAIRNKDVAGATRNYAEEVLLFDIVGPLQHKGADAVRKRLKEWFGTFDDNAQPGFETVDLSVHADNNLGFSYGFNHISTKLKTGDTLDMFWRETLCWEKQGSQWKIVSAHSSVPFDVKSGKGQMGLKP</sequence>
<reference evidence="2 3" key="1">
    <citation type="submission" date="2020-03" db="EMBL/GenBank/DDBJ databases">
        <title>Genomic Encyclopedia of Type Strains, Phase IV (KMG-IV): sequencing the most valuable type-strain genomes for metagenomic binning, comparative biology and taxonomic classification.</title>
        <authorList>
            <person name="Goeker M."/>
        </authorList>
    </citation>
    <scope>NUCLEOTIDE SEQUENCE [LARGE SCALE GENOMIC DNA]</scope>
    <source>
        <strain evidence="2 3">DSM 102865</strain>
    </source>
</reference>
<dbReference type="InterPro" id="IPR032710">
    <property type="entry name" value="NTF2-like_dom_sf"/>
</dbReference>
<evidence type="ECO:0000313" key="3">
    <source>
        <dbReference type="Proteomes" id="UP001179181"/>
    </source>
</evidence>
<evidence type="ECO:0000313" key="2">
    <source>
        <dbReference type="EMBL" id="NIJ52755.1"/>
    </source>
</evidence>
<comment type="caution">
    <text evidence="2">The sequence shown here is derived from an EMBL/GenBank/DDBJ whole genome shotgun (WGS) entry which is preliminary data.</text>
</comment>
<accession>A0ABX0UM96</accession>
<evidence type="ECO:0000259" key="1">
    <source>
        <dbReference type="Pfam" id="PF13474"/>
    </source>
</evidence>
<dbReference type="InterPro" id="IPR037401">
    <property type="entry name" value="SnoaL-like"/>
</dbReference>
<dbReference type="Pfam" id="PF13474">
    <property type="entry name" value="SnoaL_3"/>
    <property type="match status" value="1"/>
</dbReference>
<dbReference type="EMBL" id="JAASQJ010000002">
    <property type="protein sequence ID" value="NIJ52755.1"/>
    <property type="molecule type" value="Genomic_DNA"/>
</dbReference>
<proteinExistence type="predicted"/>
<organism evidence="2 3">
    <name type="scientific">Dyadobacter arcticus</name>
    <dbReference type="NCBI Taxonomy" id="1078754"/>
    <lineage>
        <taxon>Bacteria</taxon>
        <taxon>Pseudomonadati</taxon>
        <taxon>Bacteroidota</taxon>
        <taxon>Cytophagia</taxon>
        <taxon>Cytophagales</taxon>
        <taxon>Spirosomataceae</taxon>
        <taxon>Dyadobacter</taxon>
    </lineage>
</organism>
<keyword evidence="3" id="KW-1185">Reference proteome</keyword>
<dbReference type="RefSeq" id="WP_167269419.1">
    <property type="nucleotide sequence ID" value="NZ_JAASQJ010000002.1"/>
</dbReference>
<feature type="domain" description="SnoaL-like" evidence="1">
    <location>
        <begin position="5"/>
        <end position="128"/>
    </location>
</feature>
<dbReference type="Gene3D" id="3.10.450.50">
    <property type="match status" value="1"/>
</dbReference>
<name>A0ABX0UM96_9BACT</name>
<dbReference type="Proteomes" id="UP001179181">
    <property type="component" value="Unassembled WGS sequence"/>
</dbReference>